<reference evidence="1 2" key="1">
    <citation type="submission" date="2015-05" db="EMBL/GenBank/DDBJ databases">
        <title>Complete genome sequence of Corynebacterium epidermidicanis DSM 45586, isolated from the skin of a dog suffering from pruritus.</title>
        <authorList>
            <person name="Ruckert C."/>
            <person name="Albersmeier A."/>
            <person name="Winkler A."/>
            <person name="Tauch A."/>
        </authorList>
    </citation>
    <scope>NUCLEOTIDE SEQUENCE [LARGE SCALE GENOMIC DNA]</scope>
    <source>
        <strain evidence="1 2">DSM 45586</strain>
    </source>
</reference>
<name>A0A0G3GY71_9CORY</name>
<dbReference type="RefSeq" id="WP_047240746.1">
    <property type="nucleotide sequence ID" value="NZ_CP011541.1"/>
</dbReference>
<dbReference type="KEGG" id="cei:CEPID_09660"/>
<dbReference type="AlphaFoldDB" id="A0A0G3GY71"/>
<dbReference type="Proteomes" id="UP000035368">
    <property type="component" value="Chromosome"/>
</dbReference>
<sequence>MAKFGVAKTLLVVGAVVLVLLVILVVFFAREVDERLSPPHLSGDQRRTFEQVEPSLLAELPPNSSVKADPAHDREPTIMARLDLGERDIDSAVALINAAERTLAAHAPKDWRTAIERADFTAPGTWYSVQGNSTPELTQQLRYVAYFPAKQGTAVLVFPSSGVANFVVDDQLSCQDILAALGKLPADNVGLTTRVNLRPCHQEQAMYSMYFRPETVEQQAAALQQFVTAGPKTVKHEATSLPDGTLVINETKYSGQKKPNPADSYAQAWPGGTVRMQFNDFSIRMDGSISEH</sequence>
<evidence type="ECO:0000313" key="1">
    <source>
        <dbReference type="EMBL" id="AKK03777.1"/>
    </source>
</evidence>
<protein>
    <submittedName>
        <fullName evidence="1">Uncharacterized protein</fullName>
    </submittedName>
</protein>
<dbReference type="PATRIC" id="fig|1050174.4.peg.1953"/>
<gene>
    <name evidence="1" type="ORF">CEPID_09660</name>
</gene>
<organism evidence="1 2">
    <name type="scientific">Corynebacterium epidermidicanis</name>
    <dbReference type="NCBI Taxonomy" id="1050174"/>
    <lineage>
        <taxon>Bacteria</taxon>
        <taxon>Bacillati</taxon>
        <taxon>Actinomycetota</taxon>
        <taxon>Actinomycetes</taxon>
        <taxon>Mycobacteriales</taxon>
        <taxon>Corynebacteriaceae</taxon>
        <taxon>Corynebacterium</taxon>
    </lineage>
</organism>
<proteinExistence type="predicted"/>
<accession>A0A0G3GY71</accession>
<evidence type="ECO:0000313" key="2">
    <source>
        <dbReference type="Proteomes" id="UP000035368"/>
    </source>
</evidence>
<keyword evidence="2" id="KW-1185">Reference proteome</keyword>
<dbReference type="EMBL" id="CP011541">
    <property type="protein sequence ID" value="AKK03777.1"/>
    <property type="molecule type" value="Genomic_DNA"/>
</dbReference>